<feature type="compositionally biased region" description="Pro residues" evidence="1">
    <location>
        <begin position="320"/>
        <end position="335"/>
    </location>
</feature>
<dbReference type="RefSeq" id="WP_108639656.1">
    <property type="nucleotide sequence ID" value="NZ_QCYG01000002.1"/>
</dbReference>
<feature type="compositionally biased region" description="Low complexity" evidence="1">
    <location>
        <begin position="246"/>
        <end position="257"/>
    </location>
</feature>
<feature type="compositionally biased region" description="Basic and acidic residues" evidence="1">
    <location>
        <begin position="286"/>
        <end position="299"/>
    </location>
</feature>
<dbReference type="AlphaFoldDB" id="A0A2T7FZL5"/>
<feature type="compositionally biased region" description="Low complexity" evidence="1">
    <location>
        <begin position="47"/>
        <end position="61"/>
    </location>
</feature>
<dbReference type="Gene3D" id="3.30.750.140">
    <property type="match status" value="1"/>
</dbReference>
<dbReference type="EMBL" id="QCYG01000002">
    <property type="protein sequence ID" value="PVA07614.1"/>
    <property type="molecule type" value="Genomic_DNA"/>
</dbReference>
<sequence>MFPFENTDPGLSLLSGGLKSGTSQGRAAPSETGDQIPFLQVLSDQIAAETPAAPALPTLPEGEVPTPTPKAEGDATDPLPEAARAPVPTAETRLDSRPASAHEAPDTDAPARPPHGPAFMPRMSTDPAAPVLPQPAKAELAPLTQHQTAAAPQIQPTPVDQRAQIQPIPVDQGPQTLSRAAEPAPPQGQFQETTPVRSQPGANATLPARKEANSVTIPSQTAKAVPAPPSPATAPLSSPQVESPVAASTRAAGRTASPSDVHPQSARPRPSLAEQAIGSKVADSVSLRDRPTQPRDAHRSAAFSAALPRSDTSQLTSPAAPAPTPKAPTPTPESQPPVSRLPSLPDGRSLGQSQGARAMTAFRVEGQGPTSRNRDATPAPATMADGATRRSVTPLPETRQRPQAPHLTQSDAPTPAASPDITQNGFLPNEQPITPQATSNLIPKPRVDQPVPARLGLPQTAPTVRTTVSSTAVSSTAPLNLATPTGFETTGFGPSLSPLELGAFDSAPGQLDSDGLVLTPTAQTASTSAHASAPMMDRAIVPKVATQLASAMPPAAGGTTEIALNPEELGRVRMTLTTGEQGLTMTIMAERPETADLMRRNLDQLIQEFRDMGHASLTFSFGDTSAGGDTPNGDERPTRNTPALAAADDMPANTPSRTAPTGGLDLKL</sequence>
<feature type="compositionally biased region" description="Polar residues" evidence="1">
    <location>
        <begin position="420"/>
        <end position="441"/>
    </location>
</feature>
<evidence type="ECO:0000313" key="3">
    <source>
        <dbReference type="EMBL" id="PVA07614.1"/>
    </source>
</evidence>
<feature type="domain" description="Flagellar hook-length control protein-like C-terminal" evidence="2">
    <location>
        <begin position="551"/>
        <end position="626"/>
    </location>
</feature>
<feature type="compositionally biased region" description="Polar residues" evidence="1">
    <location>
        <begin position="188"/>
        <end position="202"/>
    </location>
</feature>
<gene>
    <name evidence="3" type="ORF">DC363_02980</name>
</gene>
<evidence type="ECO:0000256" key="1">
    <source>
        <dbReference type="SAM" id="MobiDB-lite"/>
    </source>
</evidence>
<proteinExistence type="predicted"/>
<name>A0A2T7FZL5_9RHOB</name>
<reference evidence="3 4" key="1">
    <citation type="submission" date="2018-04" db="EMBL/GenBank/DDBJ databases">
        <title>Pelagivirga bohaiensis gen. nov., sp. nov., a bacterium isolated from the Bohai Sea.</title>
        <authorList>
            <person name="Ji X."/>
        </authorList>
    </citation>
    <scope>NUCLEOTIDE SEQUENCE [LARGE SCALE GENOMIC DNA]</scope>
    <source>
        <strain evidence="3 4">BH-SD16</strain>
    </source>
</reference>
<feature type="compositionally biased region" description="Low complexity" evidence="1">
    <location>
        <begin position="10"/>
        <end position="23"/>
    </location>
</feature>
<feature type="compositionally biased region" description="Low complexity" evidence="1">
    <location>
        <begin position="460"/>
        <end position="469"/>
    </location>
</feature>
<dbReference type="Pfam" id="PF02120">
    <property type="entry name" value="Flg_hook"/>
    <property type="match status" value="1"/>
</dbReference>
<evidence type="ECO:0000259" key="2">
    <source>
        <dbReference type="Pfam" id="PF02120"/>
    </source>
</evidence>
<dbReference type="OrthoDB" id="7203912at2"/>
<dbReference type="CDD" id="cd17470">
    <property type="entry name" value="T3SS_Flik_C"/>
    <property type="match status" value="1"/>
</dbReference>
<feature type="region of interest" description="Disordered" evidence="1">
    <location>
        <begin position="620"/>
        <end position="668"/>
    </location>
</feature>
<accession>A0A2T7FZL5</accession>
<organism evidence="3 4">
    <name type="scientific">Thalassorhabdomicrobium marinisediminis</name>
    <dbReference type="NCBI Taxonomy" id="2170577"/>
    <lineage>
        <taxon>Bacteria</taxon>
        <taxon>Pseudomonadati</taxon>
        <taxon>Pseudomonadota</taxon>
        <taxon>Alphaproteobacteria</taxon>
        <taxon>Rhodobacterales</taxon>
        <taxon>Paracoccaceae</taxon>
        <taxon>Thalassorhabdomicrobium</taxon>
    </lineage>
</organism>
<dbReference type="InterPro" id="IPR021136">
    <property type="entry name" value="Flagellar_hook_control-like_C"/>
</dbReference>
<feature type="compositionally biased region" description="Polar residues" evidence="1">
    <location>
        <begin position="144"/>
        <end position="158"/>
    </location>
</feature>
<protein>
    <recommendedName>
        <fullName evidence="2">Flagellar hook-length control protein-like C-terminal domain-containing protein</fullName>
    </recommendedName>
</protein>
<keyword evidence="4" id="KW-1185">Reference proteome</keyword>
<comment type="caution">
    <text evidence="3">The sequence shown here is derived from an EMBL/GenBank/DDBJ whole genome shotgun (WGS) entry which is preliminary data.</text>
</comment>
<dbReference type="InterPro" id="IPR038610">
    <property type="entry name" value="FliK-like_C_sf"/>
</dbReference>
<dbReference type="Proteomes" id="UP000244817">
    <property type="component" value="Unassembled WGS sequence"/>
</dbReference>
<evidence type="ECO:0000313" key="4">
    <source>
        <dbReference type="Proteomes" id="UP000244817"/>
    </source>
</evidence>
<feature type="region of interest" description="Disordered" evidence="1">
    <location>
        <begin position="1"/>
        <end position="469"/>
    </location>
</feature>